<accession>A0A2A9NCH2</accession>
<dbReference type="EMBL" id="KZ302261">
    <property type="protein sequence ID" value="PFH45957.1"/>
    <property type="molecule type" value="Genomic_DNA"/>
</dbReference>
<evidence type="ECO:0000313" key="2">
    <source>
        <dbReference type="Proteomes" id="UP000242287"/>
    </source>
</evidence>
<proteinExistence type="predicted"/>
<organism evidence="1 2">
    <name type="scientific">Amanita thiersii Skay4041</name>
    <dbReference type="NCBI Taxonomy" id="703135"/>
    <lineage>
        <taxon>Eukaryota</taxon>
        <taxon>Fungi</taxon>
        <taxon>Dikarya</taxon>
        <taxon>Basidiomycota</taxon>
        <taxon>Agaricomycotina</taxon>
        <taxon>Agaricomycetes</taxon>
        <taxon>Agaricomycetidae</taxon>
        <taxon>Agaricales</taxon>
        <taxon>Pluteineae</taxon>
        <taxon>Amanitaceae</taxon>
        <taxon>Amanita</taxon>
    </lineage>
</organism>
<dbReference type="Proteomes" id="UP000242287">
    <property type="component" value="Unassembled WGS sequence"/>
</dbReference>
<gene>
    <name evidence="1" type="ORF">AMATHDRAFT_70840</name>
</gene>
<dbReference type="AlphaFoldDB" id="A0A2A9NCH2"/>
<sequence length="160" mass="18143">MAINHETPLLLHKREVRDKLTQLRIDEDFCMDKVYVWKLGDMLPAMTCKQQGGTAIQLSNVEGTQTNNPGPCLVIFDESDNKLKNVKDRGGGTCYTNKPPSKSKVLCNSNGVPKLDDRGWYTYVHYEGTMKILDYTKFYDGRSCHTGNIGTRIREALRIP</sequence>
<evidence type="ECO:0000313" key="1">
    <source>
        <dbReference type="EMBL" id="PFH45957.1"/>
    </source>
</evidence>
<protein>
    <submittedName>
        <fullName evidence="1">Uncharacterized protein</fullName>
    </submittedName>
</protein>
<keyword evidence="2" id="KW-1185">Reference proteome</keyword>
<name>A0A2A9NCH2_9AGAR</name>
<reference evidence="1 2" key="1">
    <citation type="submission" date="2014-02" db="EMBL/GenBank/DDBJ databases">
        <title>Transposable element dynamics among asymbiotic and ectomycorrhizal Amanita fungi.</title>
        <authorList>
            <consortium name="DOE Joint Genome Institute"/>
            <person name="Hess J."/>
            <person name="Skrede I."/>
            <person name="Wolfe B."/>
            <person name="LaButti K."/>
            <person name="Ohm R.A."/>
            <person name="Grigoriev I.V."/>
            <person name="Pringle A."/>
        </authorList>
    </citation>
    <scope>NUCLEOTIDE SEQUENCE [LARGE SCALE GENOMIC DNA]</scope>
    <source>
        <strain evidence="1 2">SKay4041</strain>
    </source>
</reference>